<feature type="compositionally biased region" description="Polar residues" evidence="9">
    <location>
        <begin position="823"/>
        <end position="832"/>
    </location>
</feature>
<evidence type="ECO:0000313" key="13">
    <source>
        <dbReference type="EMBL" id="KAF2009603.1"/>
    </source>
</evidence>
<evidence type="ECO:0000256" key="1">
    <source>
        <dbReference type="ARBA" id="ARBA00004141"/>
    </source>
</evidence>
<dbReference type="InterPro" id="IPR011527">
    <property type="entry name" value="ABC1_TM_dom"/>
</dbReference>
<feature type="transmembrane region" description="Helical" evidence="10">
    <location>
        <begin position="106"/>
        <end position="128"/>
    </location>
</feature>
<dbReference type="Pfam" id="PF00005">
    <property type="entry name" value="ABC_tran"/>
    <property type="match status" value="1"/>
</dbReference>
<evidence type="ECO:0000259" key="11">
    <source>
        <dbReference type="PROSITE" id="PS50893"/>
    </source>
</evidence>
<dbReference type="InterPro" id="IPR003593">
    <property type="entry name" value="AAA+_ATPase"/>
</dbReference>
<evidence type="ECO:0000256" key="9">
    <source>
        <dbReference type="SAM" id="MobiDB-lite"/>
    </source>
</evidence>
<feature type="transmembrane region" description="Helical" evidence="10">
    <location>
        <begin position="39"/>
        <end position="60"/>
    </location>
</feature>
<evidence type="ECO:0000256" key="10">
    <source>
        <dbReference type="SAM" id="Phobius"/>
    </source>
</evidence>
<dbReference type="GO" id="GO:0140359">
    <property type="term" value="F:ABC-type transporter activity"/>
    <property type="evidence" value="ECO:0007669"/>
    <property type="project" value="InterPro"/>
</dbReference>
<dbReference type="SUPFAM" id="SSF52540">
    <property type="entry name" value="P-loop containing nucleoside triphosphate hydrolases"/>
    <property type="match status" value="1"/>
</dbReference>
<comment type="similarity">
    <text evidence="8">Belongs to the ABC transporter superfamily. ABCB family. Heavy Metal importer (TC 3.A.1.210) subfamily.</text>
</comment>
<dbReference type="RefSeq" id="XP_033377942.1">
    <property type="nucleotide sequence ID" value="XM_033529496.1"/>
</dbReference>
<feature type="transmembrane region" description="Helical" evidence="10">
    <location>
        <begin position="399"/>
        <end position="422"/>
    </location>
</feature>
<dbReference type="PROSITE" id="PS50893">
    <property type="entry name" value="ABC_TRANSPORTER_2"/>
    <property type="match status" value="1"/>
</dbReference>
<dbReference type="GO" id="GO:0016020">
    <property type="term" value="C:membrane"/>
    <property type="evidence" value="ECO:0007669"/>
    <property type="project" value="UniProtKB-SubCell"/>
</dbReference>
<accession>A0A6A5X9J2</accession>
<dbReference type="GO" id="GO:0005524">
    <property type="term" value="F:ATP binding"/>
    <property type="evidence" value="ECO:0007669"/>
    <property type="project" value="UniProtKB-KW"/>
</dbReference>
<feature type="transmembrane region" description="Helical" evidence="10">
    <location>
        <begin position="373"/>
        <end position="393"/>
    </location>
</feature>
<gene>
    <name evidence="13" type="ORF">BU24DRAFT_428502</name>
</gene>
<feature type="transmembrane region" description="Helical" evidence="10">
    <location>
        <begin position="6"/>
        <end position="27"/>
    </location>
</feature>
<protein>
    <recommendedName>
        <fullName evidence="15">Heavy metal tolerance protein</fullName>
    </recommendedName>
</protein>
<dbReference type="InterPro" id="IPR039421">
    <property type="entry name" value="Type_1_exporter"/>
</dbReference>
<feature type="compositionally biased region" description="Acidic residues" evidence="9">
    <location>
        <begin position="201"/>
        <end position="211"/>
    </location>
</feature>
<keyword evidence="4" id="KW-0547">Nucleotide-binding</keyword>
<feature type="transmembrane region" description="Helical" evidence="10">
    <location>
        <begin position="140"/>
        <end position="161"/>
    </location>
</feature>
<dbReference type="PANTHER" id="PTHR24221:SF503">
    <property type="entry name" value="MITOCHONDRIAL POTASSIUM CHANNEL ATP-BINDING SUBUNIT"/>
    <property type="match status" value="1"/>
</dbReference>
<dbReference type="OrthoDB" id="6500128at2759"/>
<evidence type="ECO:0000256" key="6">
    <source>
        <dbReference type="ARBA" id="ARBA00022989"/>
    </source>
</evidence>
<dbReference type="EMBL" id="ML978078">
    <property type="protein sequence ID" value="KAF2009603.1"/>
    <property type="molecule type" value="Genomic_DNA"/>
</dbReference>
<feature type="region of interest" description="Disordered" evidence="9">
    <location>
        <begin position="183"/>
        <end position="218"/>
    </location>
</feature>
<reference evidence="13" key="1">
    <citation type="journal article" date="2020" name="Stud. Mycol.">
        <title>101 Dothideomycetes genomes: a test case for predicting lifestyles and emergence of pathogens.</title>
        <authorList>
            <person name="Haridas S."/>
            <person name="Albert R."/>
            <person name="Binder M."/>
            <person name="Bloem J."/>
            <person name="Labutti K."/>
            <person name="Salamov A."/>
            <person name="Andreopoulos B."/>
            <person name="Baker S."/>
            <person name="Barry K."/>
            <person name="Bills G."/>
            <person name="Bluhm B."/>
            <person name="Cannon C."/>
            <person name="Castanera R."/>
            <person name="Culley D."/>
            <person name="Daum C."/>
            <person name="Ezra D."/>
            <person name="Gonzalez J."/>
            <person name="Henrissat B."/>
            <person name="Kuo A."/>
            <person name="Liang C."/>
            <person name="Lipzen A."/>
            <person name="Lutzoni F."/>
            <person name="Magnuson J."/>
            <person name="Mondo S."/>
            <person name="Nolan M."/>
            <person name="Ohm R."/>
            <person name="Pangilinan J."/>
            <person name="Park H.-J."/>
            <person name="Ramirez L."/>
            <person name="Alfaro M."/>
            <person name="Sun H."/>
            <person name="Tritt A."/>
            <person name="Yoshinaga Y."/>
            <person name="Zwiers L.-H."/>
            <person name="Turgeon B."/>
            <person name="Goodwin S."/>
            <person name="Spatafora J."/>
            <person name="Crous P."/>
            <person name="Grigoriev I."/>
        </authorList>
    </citation>
    <scope>NUCLEOTIDE SEQUENCE</scope>
    <source>
        <strain evidence="13">CBS 175.79</strain>
    </source>
</reference>
<evidence type="ECO:0008006" key="15">
    <source>
        <dbReference type="Google" id="ProtNLM"/>
    </source>
</evidence>
<dbReference type="Gene3D" id="3.40.50.300">
    <property type="entry name" value="P-loop containing nucleotide triphosphate hydrolases"/>
    <property type="match status" value="1"/>
</dbReference>
<feature type="region of interest" description="Disordered" evidence="9">
    <location>
        <begin position="823"/>
        <end position="893"/>
    </location>
</feature>
<evidence type="ECO:0000256" key="7">
    <source>
        <dbReference type="ARBA" id="ARBA00023136"/>
    </source>
</evidence>
<evidence type="ECO:0000256" key="5">
    <source>
        <dbReference type="ARBA" id="ARBA00022840"/>
    </source>
</evidence>
<dbReference type="PANTHER" id="PTHR24221">
    <property type="entry name" value="ATP-BINDING CASSETTE SUB-FAMILY B"/>
    <property type="match status" value="1"/>
</dbReference>
<dbReference type="SUPFAM" id="SSF90123">
    <property type="entry name" value="ABC transporter transmembrane region"/>
    <property type="match status" value="1"/>
</dbReference>
<evidence type="ECO:0000256" key="8">
    <source>
        <dbReference type="ARBA" id="ARBA00024363"/>
    </source>
</evidence>
<evidence type="ECO:0000256" key="4">
    <source>
        <dbReference type="ARBA" id="ARBA00022741"/>
    </source>
</evidence>
<dbReference type="PROSITE" id="PS00211">
    <property type="entry name" value="ABC_TRANSPORTER_1"/>
    <property type="match status" value="1"/>
</dbReference>
<keyword evidence="2" id="KW-0813">Transport</keyword>
<dbReference type="InterPro" id="IPR027417">
    <property type="entry name" value="P-loop_NTPase"/>
</dbReference>
<feature type="compositionally biased region" description="Gly residues" evidence="9">
    <location>
        <begin position="834"/>
        <end position="843"/>
    </location>
</feature>
<feature type="compositionally biased region" description="Polar residues" evidence="9">
    <location>
        <begin position="884"/>
        <end position="893"/>
    </location>
</feature>
<dbReference type="InterPro" id="IPR036640">
    <property type="entry name" value="ABC1_TM_sf"/>
</dbReference>
<feature type="transmembrane region" description="Helical" evidence="10">
    <location>
        <begin position="490"/>
        <end position="509"/>
    </location>
</feature>
<dbReference type="SMART" id="SM00382">
    <property type="entry name" value="AAA"/>
    <property type="match status" value="1"/>
</dbReference>
<evidence type="ECO:0000256" key="3">
    <source>
        <dbReference type="ARBA" id="ARBA00022692"/>
    </source>
</evidence>
<organism evidence="13 14">
    <name type="scientific">Aaosphaeria arxii CBS 175.79</name>
    <dbReference type="NCBI Taxonomy" id="1450172"/>
    <lineage>
        <taxon>Eukaryota</taxon>
        <taxon>Fungi</taxon>
        <taxon>Dikarya</taxon>
        <taxon>Ascomycota</taxon>
        <taxon>Pezizomycotina</taxon>
        <taxon>Dothideomycetes</taxon>
        <taxon>Pleosporomycetidae</taxon>
        <taxon>Pleosporales</taxon>
        <taxon>Pleosporales incertae sedis</taxon>
        <taxon>Aaosphaeria</taxon>
    </lineage>
</organism>
<dbReference type="PROSITE" id="PS50929">
    <property type="entry name" value="ABC_TM1F"/>
    <property type="match status" value="1"/>
</dbReference>
<comment type="subcellular location">
    <subcellularLocation>
        <location evidence="1">Membrane</location>
        <topology evidence="1">Multi-pass membrane protein</topology>
    </subcellularLocation>
</comment>
<keyword evidence="7 10" id="KW-0472">Membrane</keyword>
<dbReference type="CDD" id="cd18583">
    <property type="entry name" value="ABC_6TM_HMT1"/>
    <property type="match status" value="1"/>
</dbReference>
<evidence type="ECO:0000256" key="2">
    <source>
        <dbReference type="ARBA" id="ARBA00022448"/>
    </source>
</evidence>
<name>A0A6A5X9J2_9PLEO</name>
<keyword evidence="14" id="KW-1185">Reference proteome</keyword>
<dbReference type="Pfam" id="PF00664">
    <property type="entry name" value="ABC_membrane"/>
    <property type="match status" value="1"/>
</dbReference>
<proteinExistence type="inferred from homology"/>
<dbReference type="GeneID" id="54286893"/>
<keyword evidence="6 10" id="KW-1133">Transmembrane helix</keyword>
<dbReference type="AlphaFoldDB" id="A0A6A5X9J2"/>
<feature type="domain" description="ABC transmembrane type-1" evidence="12">
    <location>
        <begin position="271"/>
        <end position="543"/>
    </location>
</feature>
<feature type="domain" description="ABC transporter" evidence="11">
    <location>
        <begin position="577"/>
        <end position="811"/>
    </location>
</feature>
<dbReference type="InterPro" id="IPR017871">
    <property type="entry name" value="ABC_transporter-like_CS"/>
</dbReference>
<feature type="compositionally biased region" description="Low complexity" evidence="9">
    <location>
        <begin position="861"/>
        <end position="875"/>
    </location>
</feature>
<feature type="transmembrane region" description="Helical" evidence="10">
    <location>
        <begin position="75"/>
        <end position="94"/>
    </location>
</feature>
<keyword evidence="5" id="KW-0067">ATP-binding</keyword>
<dbReference type="Proteomes" id="UP000799778">
    <property type="component" value="Unassembled WGS sequence"/>
</dbReference>
<keyword evidence="3 10" id="KW-0812">Transmembrane</keyword>
<evidence type="ECO:0000313" key="14">
    <source>
        <dbReference type="Proteomes" id="UP000799778"/>
    </source>
</evidence>
<dbReference type="FunFam" id="3.40.50.300:FF:000287">
    <property type="entry name" value="Multidrug ABC transporter ATP-binding protein"/>
    <property type="match status" value="1"/>
</dbReference>
<dbReference type="Gene3D" id="1.20.1560.10">
    <property type="entry name" value="ABC transporter type 1, transmembrane domain"/>
    <property type="match status" value="1"/>
</dbReference>
<sequence>MVVLEYAHAPAVGFYFLASLLFGASILQKPQAITMKRRRLAITMMAIILVAHVAEVLYYFSCSIASSTYVTPHDSVVNCLGAILVWTPLSVSLIKAEKIRWHPYFGAFLLDFAFETTICALLGTATGFPAKGKSDSTPLVLRLLKSLAALVLTIDGFVLLLSKQPERGTDEEGQSLLRKPANGAAAANGNAGYGTISDSSSENDEDDEEEEGKDRDKDIKELQAKRLEEEGGWFGYLKGFTIFLPYLWPKNDWILMLCLAVRTLHVIQGRVFNLLTPRQLGIITDKLASGTHVMPWKDIMLWAAFSWVNSYSGFGMLSNFADVVIRNRSYARITLMAYKHVMNLSTDFHTNKESGEVLKAVEQASSLNTIIELVLFEIFPILVDMVVAMWYVTHLFDTYMAFIILFMGGTYVWFGIYFTTWATSRRRKYMEKQRAENQVINETISNWQTVFYFNRSPYEYERFATAIAATISAHYNHYFRTVGGHVLQDLVMTFGFTACCIFAIAQIVAGKKPVGNLVTFIMYWETMMSPLYIMAYSYRTISNSLIDAERLLQLLKTKSTVTDAENATELVVEKGNVEFKDVEFAYDERKQIVNGVSLRAEGGQTIAFVGETGGGKTTMLKLLSRAYDVTNGSICIDGQDIRSVTKSSLIDSIGYVPQDPVLFNRSILDNIRYGRLDATDAEIHDACRAAAVHDAIMSFPDKYNSKVGERGVQLSGGQLQRIAIARVLLRNPKIVLLDEATSAVDSAIEAQIQDAFRKLSAGRTTFVIAHRLSTIVEADQIIVVEQGKVKEHGTHAELLEVGGKYAELWTHQIAGNLSALNSKSGSKATSINGGADGSDGGGKQTDILIDITPAEEDVAKAKAATETATSTATSSGRSDDNNKGLDTTTARKR</sequence>
<evidence type="ECO:0000259" key="12">
    <source>
        <dbReference type="PROSITE" id="PS50929"/>
    </source>
</evidence>
<dbReference type="GO" id="GO:0016887">
    <property type="term" value="F:ATP hydrolysis activity"/>
    <property type="evidence" value="ECO:0007669"/>
    <property type="project" value="InterPro"/>
</dbReference>
<dbReference type="InterPro" id="IPR003439">
    <property type="entry name" value="ABC_transporter-like_ATP-bd"/>
</dbReference>